<dbReference type="Proteomes" id="UP001385951">
    <property type="component" value="Unassembled WGS sequence"/>
</dbReference>
<organism evidence="3 4">
    <name type="scientific">Cerrena zonata</name>
    <dbReference type="NCBI Taxonomy" id="2478898"/>
    <lineage>
        <taxon>Eukaryota</taxon>
        <taxon>Fungi</taxon>
        <taxon>Dikarya</taxon>
        <taxon>Basidiomycota</taxon>
        <taxon>Agaricomycotina</taxon>
        <taxon>Agaricomycetes</taxon>
        <taxon>Polyporales</taxon>
        <taxon>Cerrenaceae</taxon>
        <taxon>Cerrena</taxon>
    </lineage>
</organism>
<feature type="coiled-coil region" evidence="1">
    <location>
        <begin position="398"/>
        <end position="486"/>
    </location>
</feature>
<feature type="region of interest" description="Disordered" evidence="2">
    <location>
        <begin position="260"/>
        <end position="322"/>
    </location>
</feature>
<feature type="compositionally biased region" description="Basic and acidic residues" evidence="2">
    <location>
        <begin position="100"/>
        <end position="111"/>
    </location>
</feature>
<keyword evidence="1" id="KW-0175">Coiled coil</keyword>
<sequence length="743" mass="84396">MSSDEQWEALEITGEDSKRYKIKWAGIDPDTREPWEDSWTLKKDVTSGLVNAWNYKKALVAQQKRKTQTSTSSSTSKSVVARKSRVARSKHSEDSSESIRQWESDYEEVPKKPAKNSAQRKPTAKGKAKERARPAKATNPESESDDETVESHSRTRTRSTRSRGSERIQSTIEADEPVIKIGPPKRKKRKANNTSEGSPQKKRRLPSYTTDDDSGRFRAPSAPRRDASEGSHFGSSVNDVSTRPYQLKQRVPVQFFVAPYIPRTPSHSPSPRPPACSPEVLHNEPLEDPSENPSGDVLEDGPPPPPPRAPSLAEEDEEDAEKSLLHEMEKSYLNLDPRQSPTSPVRLPLRESQQEVIDETIYLVEQSSYPVTTTTQEVNVGTQSQLLLTSQLSPSQPRRQNHQEYNQLSADYARLQAEHTALEATLDSLEETLSFMNDRVSQLDKLVDKLRHQRHTELHTIFDAKIQALETELKKANQLILVLEAKDRLTNDEVRYRAACEPELRARNKELKTAVKQTAKTGIDLQLTIEDLLNKIETLEVSVKMLEDRNKRCKDALTISQERVREVEEDAGGDKETIRRLQEATRESESKIAKLEETVANSEERLQELEEEAMGSKETIRRLEEATKDSSIEFVKLEQALKESERLREKLLSKEQAYSSVSAVQDEDIELERKYAVCEFVLDGKRCLKRFHTGEAVVQHALQSITPNLKTFDFHILVPCTAYHLSPALIVYVAIDTSWIYLE</sequence>
<evidence type="ECO:0008006" key="5">
    <source>
        <dbReference type="Google" id="ProtNLM"/>
    </source>
</evidence>
<feature type="coiled-coil region" evidence="1">
    <location>
        <begin position="529"/>
        <end position="657"/>
    </location>
</feature>
<gene>
    <name evidence="3" type="ORF">QCA50_006940</name>
</gene>
<feature type="compositionally biased region" description="Basic residues" evidence="2">
    <location>
        <begin position="80"/>
        <end position="89"/>
    </location>
</feature>
<name>A0AAW0GA89_9APHY</name>
<evidence type="ECO:0000256" key="2">
    <source>
        <dbReference type="SAM" id="MobiDB-lite"/>
    </source>
</evidence>
<evidence type="ECO:0000256" key="1">
    <source>
        <dbReference type="SAM" id="Coils"/>
    </source>
</evidence>
<dbReference type="EMBL" id="JASBNA010000007">
    <property type="protein sequence ID" value="KAK7690285.1"/>
    <property type="molecule type" value="Genomic_DNA"/>
</dbReference>
<comment type="caution">
    <text evidence="3">The sequence shown here is derived from an EMBL/GenBank/DDBJ whole genome shotgun (WGS) entry which is preliminary data.</text>
</comment>
<evidence type="ECO:0000313" key="3">
    <source>
        <dbReference type="EMBL" id="KAK7690285.1"/>
    </source>
</evidence>
<protein>
    <recommendedName>
        <fullName evidence="5">Chromo domain-containing protein</fullName>
    </recommendedName>
</protein>
<reference evidence="3 4" key="1">
    <citation type="submission" date="2022-09" db="EMBL/GenBank/DDBJ databases">
        <authorList>
            <person name="Palmer J.M."/>
        </authorList>
    </citation>
    <scope>NUCLEOTIDE SEQUENCE [LARGE SCALE GENOMIC DNA]</scope>
    <source>
        <strain evidence="3 4">DSM 7382</strain>
    </source>
</reference>
<dbReference type="AlphaFoldDB" id="A0AAW0GA89"/>
<proteinExistence type="predicted"/>
<feature type="region of interest" description="Disordered" evidence="2">
    <location>
        <begin position="60"/>
        <end position="246"/>
    </location>
</feature>
<feature type="compositionally biased region" description="Low complexity" evidence="2">
    <location>
        <begin position="68"/>
        <end position="79"/>
    </location>
</feature>
<feature type="compositionally biased region" description="Polar residues" evidence="2">
    <location>
        <begin position="233"/>
        <end position="244"/>
    </location>
</feature>
<keyword evidence="4" id="KW-1185">Reference proteome</keyword>
<accession>A0AAW0GA89</accession>
<evidence type="ECO:0000313" key="4">
    <source>
        <dbReference type="Proteomes" id="UP001385951"/>
    </source>
</evidence>